<dbReference type="Proteomes" id="UP000256977">
    <property type="component" value="Unassembled WGS sequence"/>
</dbReference>
<proteinExistence type="inferred from homology"/>
<dbReference type="RefSeq" id="WP_181918027.1">
    <property type="nucleotide sequence ID" value="NZ_QRDZ01000032.1"/>
</dbReference>
<dbReference type="Pfam" id="PF02927">
    <property type="entry name" value="CelD_N"/>
    <property type="match status" value="1"/>
</dbReference>
<dbReference type="Gene3D" id="1.50.10.10">
    <property type="match status" value="1"/>
</dbReference>
<sequence length="797" mass="88797">MNRVSLLETQAGFYPADPKQALLRSAESHPPCCPEGKRFALLEASTGREVFAGTVERWGEKWGSYWWRLDFTEVEQEGRYRLSVPELGLDSSEFEISRTALTHSEHADLTMVALRQLEQRQLPGVPGWRDCGTEIRELSSHIVTVHGLIDYWDNRELRDRLGPQDRQLLLNYIAEGADYIVLSQESSANPLTDGRFNHDAGRQTGYGTSDYHNWHGTAYAITALARACRTMRECDPGNLIDGTDESILTERSERYLQCAKRAYKNAMARPYNLDSDFYGRSDADGQTDGPDETEYVHELARTVYNKPDDWTIPYSLQTKDKLTFLWGVALLYRLSGESEYLETAIEYARAASERQFVDHTRPIDGLYGNFYAFEQDDETFCLEWNQNHRFHMGNIEPTNVQGFIELLKLQPDHEEAASWHNVVRTYAYGYAAASEELSPLGIYPLTLYADPEYGGAKFFQSTNHGATALYGQIAKNLLDIGEYLNDRTFARLASRNLQFVAGLNPGFPDAYEEKSWQAISLIKGYGVRSFAGAGSQIAPPDGSGMNGFSADVQFQPQRISVTSDAPRGILFADGERQFNEDYLPHSHGYVSGAARAERPFRLNIETRYLGRPVDAQIVIALQSAEELICRTGEEGRLALDELPLQREATVTVSYRGLSVARTLETLAGATWNWDIHFDSCIEAGIEAPDRIEAEPGTEGKLLVHLQNRGGEIADVKVRLSADGVTISADSIEQSCTLQPGEKTVISAIFHTGGRTKPYTLMGRIQSGNHRSTVVKDGKLIVGGGGAAIEGGLTSKRL</sequence>
<dbReference type="SUPFAM" id="SSF81296">
    <property type="entry name" value="E set domains"/>
    <property type="match status" value="1"/>
</dbReference>
<name>A0A3D9IBN4_9BACL</name>
<accession>A0A3D9IBN4</accession>
<dbReference type="AlphaFoldDB" id="A0A3D9IBN4"/>
<evidence type="ECO:0000256" key="1">
    <source>
        <dbReference type="ARBA" id="ARBA00007072"/>
    </source>
</evidence>
<comment type="similarity">
    <text evidence="1">Belongs to the glycosyl hydrolase 9 (cellulase E) family.</text>
</comment>
<dbReference type="SUPFAM" id="SSF48208">
    <property type="entry name" value="Six-hairpin glycosidases"/>
    <property type="match status" value="1"/>
</dbReference>
<evidence type="ECO:0000259" key="2">
    <source>
        <dbReference type="Pfam" id="PF02927"/>
    </source>
</evidence>
<evidence type="ECO:0000313" key="3">
    <source>
        <dbReference type="EMBL" id="RED59097.1"/>
    </source>
</evidence>
<dbReference type="InterPro" id="IPR014756">
    <property type="entry name" value="Ig_E-set"/>
</dbReference>
<comment type="caution">
    <text evidence="3">The sequence shown here is derived from an EMBL/GenBank/DDBJ whole genome shotgun (WGS) entry which is preliminary data.</text>
</comment>
<reference evidence="3 4" key="1">
    <citation type="submission" date="2018-07" db="EMBL/GenBank/DDBJ databases">
        <title>Genomic Encyclopedia of Type Strains, Phase III (KMG-III): the genomes of soil and plant-associated and newly described type strains.</title>
        <authorList>
            <person name="Whitman W."/>
        </authorList>
    </citation>
    <scope>NUCLEOTIDE SEQUENCE [LARGE SCALE GENOMIC DNA]</scope>
    <source>
        <strain evidence="3 4">CECT 7287</strain>
    </source>
</reference>
<dbReference type="GO" id="GO:0008810">
    <property type="term" value="F:cellulase activity"/>
    <property type="evidence" value="ECO:0007669"/>
    <property type="project" value="InterPro"/>
</dbReference>
<dbReference type="InterPro" id="IPR004197">
    <property type="entry name" value="Cellulase_Ig-like"/>
</dbReference>
<dbReference type="GO" id="GO:0005975">
    <property type="term" value="P:carbohydrate metabolic process"/>
    <property type="evidence" value="ECO:0007669"/>
    <property type="project" value="InterPro"/>
</dbReference>
<keyword evidence="4" id="KW-1185">Reference proteome</keyword>
<dbReference type="InterPro" id="IPR012341">
    <property type="entry name" value="6hp_glycosidase-like_sf"/>
</dbReference>
<dbReference type="InterPro" id="IPR008928">
    <property type="entry name" value="6-hairpin_glycosidase_sf"/>
</dbReference>
<evidence type="ECO:0000313" key="4">
    <source>
        <dbReference type="Proteomes" id="UP000256977"/>
    </source>
</evidence>
<dbReference type="Gene3D" id="2.60.40.10">
    <property type="entry name" value="Immunoglobulins"/>
    <property type="match status" value="1"/>
</dbReference>
<dbReference type="CDD" id="cd02850">
    <property type="entry name" value="E_set_Cellulase_N"/>
    <property type="match status" value="1"/>
</dbReference>
<keyword evidence="3" id="KW-0378">Hydrolase</keyword>
<protein>
    <submittedName>
        <fullName evidence="3">Glycosyl hydrolase family 9</fullName>
    </submittedName>
</protein>
<dbReference type="InterPro" id="IPR013783">
    <property type="entry name" value="Ig-like_fold"/>
</dbReference>
<dbReference type="EMBL" id="QRDZ01000032">
    <property type="protein sequence ID" value="RED59097.1"/>
    <property type="molecule type" value="Genomic_DNA"/>
</dbReference>
<organism evidence="3 4">
    <name type="scientific">Cohnella phaseoli</name>
    <dbReference type="NCBI Taxonomy" id="456490"/>
    <lineage>
        <taxon>Bacteria</taxon>
        <taxon>Bacillati</taxon>
        <taxon>Bacillota</taxon>
        <taxon>Bacilli</taxon>
        <taxon>Bacillales</taxon>
        <taxon>Paenibacillaceae</taxon>
        <taxon>Cohnella</taxon>
    </lineage>
</organism>
<gene>
    <name evidence="3" type="ORF">DFP98_13219</name>
</gene>
<feature type="domain" description="Cellulase Ig-like" evidence="2">
    <location>
        <begin position="10"/>
        <end position="87"/>
    </location>
</feature>